<sequence>MNHDAMKKVAVIFDSIDNLLKENDFSLIDKENYSPVPFHLSLVYRYKNVDVNVILRKRKNTMFLTINNDEIQLDKQITLDIDYYVKKDIGKFVFDNAAQFNHAFNTLINAAKTTIDHLMDSNAMMISHSGNTSLSSKNLPLSSR</sequence>
<name>A0A821V535_9BILA</name>
<comment type="caution">
    <text evidence="3">The sequence shown here is derived from an EMBL/GenBank/DDBJ whole genome shotgun (WGS) entry which is preliminary data.</text>
</comment>
<reference evidence="3" key="1">
    <citation type="submission" date="2021-02" db="EMBL/GenBank/DDBJ databases">
        <authorList>
            <person name="Nowell W R."/>
        </authorList>
    </citation>
    <scope>NUCLEOTIDE SEQUENCE</scope>
</reference>
<evidence type="ECO:0000313" key="2">
    <source>
        <dbReference type="EMBL" id="CAF4896351.1"/>
    </source>
</evidence>
<proteinExistence type="predicted"/>
<protein>
    <submittedName>
        <fullName evidence="3">Uncharacterized protein</fullName>
    </submittedName>
</protein>
<evidence type="ECO:0000313" key="3">
    <source>
        <dbReference type="EMBL" id="CAF4902062.1"/>
    </source>
</evidence>
<dbReference type="Proteomes" id="UP000663838">
    <property type="component" value="Unassembled WGS sequence"/>
</dbReference>
<organism evidence="3 4">
    <name type="scientific">Rotaria socialis</name>
    <dbReference type="NCBI Taxonomy" id="392032"/>
    <lineage>
        <taxon>Eukaryota</taxon>
        <taxon>Metazoa</taxon>
        <taxon>Spiralia</taxon>
        <taxon>Gnathifera</taxon>
        <taxon>Rotifera</taxon>
        <taxon>Eurotatoria</taxon>
        <taxon>Bdelloidea</taxon>
        <taxon>Philodinida</taxon>
        <taxon>Philodinidae</taxon>
        <taxon>Rotaria</taxon>
    </lineage>
</organism>
<accession>A0A821V535</accession>
<dbReference type="Proteomes" id="UP000663862">
    <property type="component" value="Unassembled WGS sequence"/>
</dbReference>
<gene>
    <name evidence="2" type="ORF">QYT958_LOCUS30481</name>
    <name evidence="3" type="ORF">TOA249_LOCUS30755</name>
    <name evidence="1" type="ORF">TSG867_LOCUS31301</name>
</gene>
<dbReference type="Proteomes" id="UP000663848">
    <property type="component" value="Unassembled WGS sequence"/>
</dbReference>
<dbReference type="EMBL" id="CAJOBS010005603">
    <property type="protein sequence ID" value="CAF4902062.1"/>
    <property type="molecule type" value="Genomic_DNA"/>
</dbReference>
<evidence type="ECO:0000313" key="1">
    <source>
        <dbReference type="EMBL" id="CAF4660162.1"/>
    </source>
</evidence>
<dbReference type="EMBL" id="CAJOBR010009711">
    <property type="protein sequence ID" value="CAF4896351.1"/>
    <property type="molecule type" value="Genomic_DNA"/>
</dbReference>
<evidence type="ECO:0000313" key="4">
    <source>
        <dbReference type="Proteomes" id="UP000663838"/>
    </source>
</evidence>
<dbReference type="EMBL" id="CAJOBQ010005665">
    <property type="protein sequence ID" value="CAF4660162.1"/>
    <property type="molecule type" value="Genomic_DNA"/>
</dbReference>
<dbReference type="AlphaFoldDB" id="A0A821V535"/>